<dbReference type="EMBL" id="LGFG01000015">
    <property type="protein sequence ID" value="KUK23575.1"/>
    <property type="molecule type" value="Genomic_DNA"/>
</dbReference>
<evidence type="ECO:0000259" key="8">
    <source>
        <dbReference type="Pfam" id="PF00408"/>
    </source>
</evidence>
<evidence type="ECO:0000256" key="5">
    <source>
        <dbReference type="ARBA" id="ARBA00022842"/>
    </source>
</evidence>
<evidence type="ECO:0000259" key="9">
    <source>
        <dbReference type="Pfam" id="PF02878"/>
    </source>
</evidence>
<dbReference type="Pfam" id="PF02880">
    <property type="entry name" value="PGM_PMM_III"/>
    <property type="match status" value="1"/>
</dbReference>
<accession>A0A117L3C8</accession>
<dbReference type="RefSeq" id="WP_011942849.1">
    <property type="nucleotide sequence ID" value="NZ_DAITJQ010000003.1"/>
</dbReference>
<dbReference type="Proteomes" id="UP000058636">
    <property type="component" value="Unassembled WGS sequence"/>
</dbReference>
<dbReference type="Pfam" id="PF02878">
    <property type="entry name" value="PGM_PMM_I"/>
    <property type="match status" value="1"/>
</dbReference>
<feature type="domain" description="Alpha-D-phosphohexomutase alpha/beta/alpha" evidence="10">
    <location>
        <begin position="154"/>
        <end position="249"/>
    </location>
</feature>
<dbReference type="PROSITE" id="PS00710">
    <property type="entry name" value="PGM_PMM"/>
    <property type="match status" value="1"/>
</dbReference>
<keyword evidence="6" id="KW-0413">Isomerase</keyword>
<dbReference type="Gene3D" id="3.30.310.50">
    <property type="entry name" value="Alpha-D-phosphohexomutase, C-terminal domain"/>
    <property type="match status" value="1"/>
</dbReference>
<dbReference type="GO" id="GO:0006166">
    <property type="term" value="P:purine ribonucleoside salvage"/>
    <property type="evidence" value="ECO:0007669"/>
    <property type="project" value="TreeGrafter"/>
</dbReference>
<gene>
    <name evidence="12" type="ORF">XD57_0329</name>
</gene>
<evidence type="ECO:0000256" key="3">
    <source>
        <dbReference type="ARBA" id="ARBA00022553"/>
    </source>
</evidence>
<organism evidence="12 13">
    <name type="scientific">Thermotoga petrophila</name>
    <dbReference type="NCBI Taxonomy" id="93929"/>
    <lineage>
        <taxon>Bacteria</taxon>
        <taxon>Thermotogati</taxon>
        <taxon>Thermotogota</taxon>
        <taxon>Thermotogae</taxon>
        <taxon>Thermotogales</taxon>
        <taxon>Thermotogaceae</taxon>
        <taxon>Thermotoga</taxon>
    </lineage>
</organism>
<dbReference type="InterPro" id="IPR005844">
    <property type="entry name" value="A-D-PHexomutase_a/b/a-I"/>
</dbReference>
<comment type="similarity">
    <text evidence="2 7">Belongs to the phosphohexose mutase family.</text>
</comment>
<feature type="domain" description="Alpha-D-phosphohexomutase alpha/beta/alpha" evidence="11">
    <location>
        <begin position="257"/>
        <end position="371"/>
    </location>
</feature>
<dbReference type="AlphaFoldDB" id="A0A117L3C8"/>
<dbReference type="PATRIC" id="fig|93930.3.peg.1112"/>
<dbReference type="Pfam" id="PF02879">
    <property type="entry name" value="PGM_PMM_II"/>
    <property type="match status" value="1"/>
</dbReference>
<dbReference type="InterPro" id="IPR005843">
    <property type="entry name" value="A-D-PHexomutase_C"/>
</dbReference>
<evidence type="ECO:0000256" key="2">
    <source>
        <dbReference type="ARBA" id="ARBA00010231"/>
    </source>
</evidence>
<dbReference type="OMA" id="GYCVDPE"/>
<sequence length="471" mass="53017">MILFGTGGIRGVMRKGEFDEETVKRASLSTALWLKEKGQKSVVIAYDTRKNSREFAELAGRVFAGEGLEAYVFPEPTPTPVLSFAVRYMKAGGGVVVTASHNPPEYNGYKVYTWNGVQAIPEYTDEITEIYKKVDTSRVKEGEIKFVPPEVKESYINTVLELVSNLPMKTDLDIAYSPLHGTGANYVPEVLKRLGFKVRLVEEQMKPDPNFSTAPTPNPEEDEALVLLNKKGATLGLATDPDCDRVGVVFRGRRLTGNQVGVLLTDFLLDYVKVENPLVIKTIVTTDMVRPICEEKGAFLEETPTGFKFIGHLIEEHSRKGDRNFVFGFEESCGYLAGTHARDKDGVVGSVLSAIAFSNHDPYEKLEELYQKHGYYMEKLINFKVEDVEKAIKIYESLKTRNDIIDYSKGYGNVIPNETIAFVFEKSRIFVRPSGTEPKLKVYIHVRGDTREEAEELIRENEKKIEEILKL</sequence>
<evidence type="ECO:0000256" key="4">
    <source>
        <dbReference type="ARBA" id="ARBA00022723"/>
    </source>
</evidence>
<dbReference type="PANTHER" id="PTHR45745:SF1">
    <property type="entry name" value="PHOSPHOGLUCOMUTASE 2B-RELATED"/>
    <property type="match status" value="1"/>
</dbReference>
<name>A0A117L3C8_9THEM</name>
<dbReference type="Gene3D" id="3.40.120.10">
    <property type="entry name" value="Alpha-D-Glucose-1,6-Bisphosphate, subunit A, domain 3"/>
    <property type="match status" value="3"/>
</dbReference>
<comment type="caution">
    <text evidence="12">The sequence shown here is derived from an EMBL/GenBank/DDBJ whole genome shotgun (WGS) entry which is preliminary data.</text>
</comment>
<dbReference type="GO" id="GO:0008973">
    <property type="term" value="F:phosphopentomutase activity"/>
    <property type="evidence" value="ECO:0007669"/>
    <property type="project" value="TreeGrafter"/>
</dbReference>
<evidence type="ECO:0000313" key="13">
    <source>
        <dbReference type="Proteomes" id="UP000058636"/>
    </source>
</evidence>
<evidence type="ECO:0000256" key="1">
    <source>
        <dbReference type="ARBA" id="ARBA00001946"/>
    </source>
</evidence>
<comment type="cofactor">
    <cofactor evidence="1">
        <name>Mg(2+)</name>
        <dbReference type="ChEBI" id="CHEBI:18420"/>
    </cofactor>
</comment>
<protein>
    <submittedName>
        <fullName evidence="12">Alpha-phosphoglucomutase</fullName>
    </submittedName>
</protein>
<dbReference type="SUPFAM" id="SSF53738">
    <property type="entry name" value="Phosphoglucomutase, first 3 domains"/>
    <property type="match status" value="3"/>
</dbReference>
<dbReference type="Pfam" id="PF00408">
    <property type="entry name" value="PGM_PMM_IV"/>
    <property type="match status" value="1"/>
</dbReference>
<evidence type="ECO:0000259" key="11">
    <source>
        <dbReference type="Pfam" id="PF02880"/>
    </source>
</evidence>
<proteinExistence type="inferred from homology"/>
<keyword evidence="3" id="KW-0597">Phosphoprotein</keyword>
<dbReference type="InterPro" id="IPR016055">
    <property type="entry name" value="A-D-PHexomutase_a/b/a-I/II/III"/>
</dbReference>
<dbReference type="PRINTS" id="PR00509">
    <property type="entry name" value="PGMPMM"/>
</dbReference>
<dbReference type="PANTHER" id="PTHR45745">
    <property type="entry name" value="PHOSPHOMANNOMUTASE 45A"/>
    <property type="match status" value="1"/>
</dbReference>
<dbReference type="InterPro" id="IPR016066">
    <property type="entry name" value="A-D-PHexomutase_CS"/>
</dbReference>
<dbReference type="GO" id="GO:0005975">
    <property type="term" value="P:carbohydrate metabolic process"/>
    <property type="evidence" value="ECO:0007669"/>
    <property type="project" value="InterPro"/>
</dbReference>
<evidence type="ECO:0000313" key="12">
    <source>
        <dbReference type="EMBL" id="KUK23575.1"/>
    </source>
</evidence>
<feature type="domain" description="Alpha-D-phosphohexomutase C-terminal" evidence="8">
    <location>
        <begin position="380"/>
        <end position="456"/>
    </location>
</feature>
<dbReference type="InterPro" id="IPR005846">
    <property type="entry name" value="A-D-PHexomutase_a/b/a-III"/>
</dbReference>
<dbReference type="InterPro" id="IPR005841">
    <property type="entry name" value="Alpha-D-phosphohexomutase_SF"/>
</dbReference>
<keyword evidence="5 7" id="KW-0460">Magnesium</keyword>
<reference evidence="12 13" key="1">
    <citation type="journal article" date="2015" name="MBio">
        <title>Genome-Resolved Metagenomic Analysis Reveals Roles for Candidate Phyla and Other Microbial Community Members in Biogeochemical Transformations in Oil Reservoirs.</title>
        <authorList>
            <person name="Hu P."/>
            <person name="Tom L."/>
            <person name="Singh A."/>
            <person name="Thomas B.C."/>
            <person name="Baker B.J."/>
            <person name="Piceno Y.M."/>
            <person name="Andersen G.L."/>
            <person name="Banfield J.F."/>
        </authorList>
    </citation>
    <scope>NUCLEOTIDE SEQUENCE [LARGE SCALE GENOMIC DNA]</scope>
    <source>
        <strain evidence="12">46_26</strain>
    </source>
</reference>
<dbReference type="InterPro" id="IPR036900">
    <property type="entry name" value="A-D-PHexomutase_C_sf"/>
</dbReference>
<dbReference type="GO" id="GO:0000287">
    <property type="term" value="F:magnesium ion binding"/>
    <property type="evidence" value="ECO:0007669"/>
    <property type="project" value="InterPro"/>
</dbReference>
<feature type="domain" description="Alpha-D-phosphohexomutase alpha/beta/alpha" evidence="9">
    <location>
        <begin position="2"/>
        <end position="136"/>
    </location>
</feature>
<keyword evidence="4 7" id="KW-0479">Metal-binding</keyword>
<evidence type="ECO:0000259" key="10">
    <source>
        <dbReference type="Pfam" id="PF02879"/>
    </source>
</evidence>
<evidence type="ECO:0000256" key="6">
    <source>
        <dbReference type="ARBA" id="ARBA00023235"/>
    </source>
</evidence>
<dbReference type="InterPro" id="IPR005845">
    <property type="entry name" value="A-D-PHexomutase_a/b/a-II"/>
</dbReference>
<evidence type="ECO:0000256" key="7">
    <source>
        <dbReference type="RuleBase" id="RU004326"/>
    </source>
</evidence>
<dbReference type="SUPFAM" id="SSF55957">
    <property type="entry name" value="Phosphoglucomutase, C-terminal domain"/>
    <property type="match status" value="1"/>
</dbReference>
<dbReference type="CDD" id="cd05799">
    <property type="entry name" value="PGM2"/>
    <property type="match status" value="1"/>
</dbReference>